<dbReference type="Proteomes" id="UP000182761">
    <property type="component" value="Unassembled WGS sequence"/>
</dbReference>
<evidence type="ECO:0000313" key="1">
    <source>
        <dbReference type="EMBL" id="CVK15664.1"/>
    </source>
</evidence>
<name>A0A0X3AMV8_9FLAO</name>
<gene>
    <name evidence="1" type="ORF">Ga0061079_102215</name>
</gene>
<proteinExistence type="predicted"/>
<organism evidence="1 2">
    <name type="scientific">Apibacter mensalis</name>
    <dbReference type="NCBI Taxonomy" id="1586267"/>
    <lineage>
        <taxon>Bacteria</taxon>
        <taxon>Pseudomonadati</taxon>
        <taxon>Bacteroidota</taxon>
        <taxon>Flavobacteriia</taxon>
        <taxon>Flavobacteriales</taxon>
        <taxon>Weeksellaceae</taxon>
        <taxon>Apibacter</taxon>
    </lineage>
</organism>
<dbReference type="EMBL" id="FCOR01000002">
    <property type="protein sequence ID" value="CVK15664.1"/>
    <property type="molecule type" value="Genomic_DNA"/>
</dbReference>
<accession>A0A0X3AMV8</accession>
<dbReference type="OrthoDB" id="9806164at2"/>
<protein>
    <submittedName>
        <fullName evidence="1">Uncharacterized protein</fullName>
    </submittedName>
</protein>
<dbReference type="RefSeq" id="WP_055424889.1">
    <property type="nucleotide sequence ID" value="NZ_FCOR01000002.1"/>
</dbReference>
<evidence type="ECO:0000313" key="2">
    <source>
        <dbReference type="Proteomes" id="UP000182761"/>
    </source>
</evidence>
<sequence length="92" mass="10900">MNVSGISLDYLNKEVYFNNNHPSRKIINKVTSFLELSGEPWLGFFNPHEFEILFKERNFTSIENEPHGKIEKQYNNNPVMIEDLNYFITCIK</sequence>
<dbReference type="AlphaFoldDB" id="A0A0X3AMV8"/>
<dbReference type="STRING" id="1586267.GCA_001418685_00495"/>
<reference evidence="1 2" key="1">
    <citation type="submission" date="2016-01" db="EMBL/GenBank/DDBJ databases">
        <authorList>
            <person name="McClelland M."/>
            <person name="Jain A."/>
            <person name="Saraogi P."/>
            <person name="Mendelson R."/>
            <person name="Westerman R."/>
            <person name="SanMiguel P."/>
            <person name="Csonka L."/>
        </authorList>
    </citation>
    <scope>NUCLEOTIDE SEQUENCE [LARGE SCALE GENOMIC DNA]</scope>
    <source>
        <strain evidence="1 2">R-53146</strain>
    </source>
</reference>
<keyword evidence="2" id="KW-1185">Reference proteome</keyword>